<name>A0A2K9NV37_BACTC</name>
<dbReference type="RefSeq" id="WP_102244674.1">
    <property type="nucleotide sequence ID" value="NZ_CP025704.1"/>
</dbReference>
<gene>
    <name evidence="1" type="ORF">C0V70_14970</name>
</gene>
<organism evidence="1 2">
    <name type="scientific">Bacteriovorax stolpii</name>
    <name type="common">Bdellovibrio stolpii</name>
    <dbReference type="NCBI Taxonomy" id="960"/>
    <lineage>
        <taxon>Bacteria</taxon>
        <taxon>Pseudomonadati</taxon>
        <taxon>Bdellovibrionota</taxon>
        <taxon>Bacteriovoracia</taxon>
        <taxon>Bacteriovoracales</taxon>
        <taxon>Bacteriovoracaceae</taxon>
        <taxon>Bacteriovorax</taxon>
    </lineage>
</organism>
<dbReference type="AlphaFoldDB" id="A0A2K9NV37"/>
<evidence type="ECO:0000313" key="2">
    <source>
        <dbReference type="Proteomes" id="UP000235584"/>
    </source>
</evidence>
<reference evidence="1 2" key="1">
    <citation type="submission" date="2018-01" db="EMBL/GenBank/DDBJ databases">
        <title>Complete genome sequence of Bacteriovorax stolpii DSM12778.</title>
        <authorList>
            <person name="Tang B."/>
            <person name="Chang J."/>
        </authorList>
    </citation>
    <scope>NUCLEOTIDE SEQUENCE [LARGE SCALE GENOMIC DNA]</scope>
    <source>
        <strain evidence="1 2">DSM 12778</strain>
    </source>
</reference>
<protein>
    <submittedName>
        <fullName evidence="1">Uncharacterized protein</fullName>
    </submittedName>
</protein>
<dbReference type="EMBL" id="CP025704">
    <property type="protein sequence ID" value="AUN99383.1"/>
    <property type="molecule type" value="Genomic_DNA"/>
</dbReference>
<sequence>MTEQELQQKRQEFRDQEVMNKISQYSSSSTVEYRHQVLKSNYTYKKVDKSLGKMGWFLVVTQATFLIFFSTLFVFSYIPHTKKIVTMVMP</sequence>
<accession>A0A2K9NV37</accession>
<dbReference type="Proteomes" id="UP000235584">
    <property type="component" value="Chromosome"/>
</dbReference>
<evidence type="ECO:0000313" key="1">
    <source>
        <dbReference type="EMBL" id="AUN99383.1"/>
    </source>
</evidence>
<keyword evidence="2" id="KW-1185">Reference proteome</keyword>
<dbReference type="KEGG" id="bsto:C0V70_14970"/>
<proteinExistence type="predicted"/>